<protein>
    <submittedName>
        <fullName evidence="2">Uncharacterized protein</fullName>
    </submittedName>
</protein>
<organism evidence="2">
    <name type="scientific">Cacopsylla melanoneura</name>
    <dbReference type="NCBI Taxonomy" id="428564"/>
    <lineage>
        <taxon>Eukaryota</taxon>
        <taxon>Metazoa</taxon>
        <taxon>Ecdysozoa</taxon>
        <taxon>Arthropoda</taxon>
        <taxon>Hexapoda</taxon>
        <taxon>Insecta</taxon>
        <taxon>Pterygota</taxon>
        <taxon>Neoptera</taxon>
        <taxon>Paraneoptera</taxon>
        <taxon>Hemiptera</taxon>
        <taxon>Sternorrhyncha</taxon>
        <taxon>Psylloidea</taxon>
        <taxon>Psyllidae</taxon>
        <taxon>Psyllinae</taxon>
        <taxon>Cacopsylla</taxon>
    </lineage>
</organism>
<proteinExistence type="predicted"/>
<reference evidence="2" key="1">
    <citation type="submission" date="2021-05" db="EMBL/GenBank/DDBJ databases">
        <authorList>
            <person name="Alioto T."/>
            <person name="Alioto T."/>
            <person name="Gomez Garrido J."/>
        </authorList>
    </citation>
    <scope>NUCLEOTIDE SEQUENCE</scope>
</reference>
<name>A0A8D8RSW3_9HEMI</name>
<dbReference type="EMBL" id="HBUF01186776">
    <property type="protein sequence ID" value="CAG6656949.1"/>
    <property type="molecule type" value="Transcribed_RNA"/>
</dbReference>
<evidence type="ECO:0000256" key="1">
    <source>
        <dbReference type="SAM" id="MobiDB-lite"/>
    </source>
</evidence>
<feature type="region of interest" description="Disordered" evidence="1">
    <location>
        <begin position="56"/>
        <end position="78"/>
    </location>
</feature>
<sequence length="125" mass="13685">MTSIHSIHQLVKNPISPVLPTVTGTLSPTRSSRWSAGSPVSSVLPDVLRWLDCLAPNSSSTRPVRPRSTRDGNASGSALRRWTGKVGWSWSSFPSSLLPPAGILLLQSCQIRRPSTFLHRRCFPL</sequence>
<accession>A0A8D8RSW3</accession>
<dbReference type="AlphaFoldDB" id="A0A8D8RSW3"/>
<evidence type="ECO:0000313" key="2">
    <source>
        <dbReference type="EMBL" id="CAG6656949.1"/>
    </source>
</evidence>